<dbReference type="InterPro" id="IPR036078">
    <property type="entry name" value="Spo11/TopoVI_A_sf"/>
</dbReference>
<evidence type="ECO:0000313" key="3">
    <source>
        <dbReference type="Proteomes" id="UP000326881"/>
    </source>
</evidence>
<feature type="domain" description="Wadjet protein JetD C-terminal" evidence="1">
    <location>
        <begin position="253"/>
        <end position="360"/>
    </location>
</feature>
<sequence>MKHVRFGDAARLLHNLLDRYEARPSIPHPLSYADEAAFPSVEARDRFVETIRAAEKLGAVSLENTKAADADGLRIRLLDADALYRHLDRRPSHQQVEATLADLYQLPNIPKAAHEVLDEIASAWARNVRKFGLVRSDTASVRNALALACGLQERVKDAAAVTVDFRSFSRSVGADSKALDRLATSVVAIHSRLYPSDIATATLDSDEFLATFGVARTPQPFLLSGPIAIHGVKLPNLVYYGFPPDQAAAVTLADSVDYVLTIENYTSFIRHARECNGNWSGLILYTGGFPARSHLDQILRLCREAGAPTYHWGDLDAGGVRIFAHLEKALRHDAIRLRPHLMDAGILARYGVPATANASTPPYGGDDSMIKGLWRALREAGLVLEQESLSPQRP</sequence>
<dbReference type="Pfam" id="PF09983">
    <property type="entry name" value="JetD_C"/>
    <property type="match status" value="1"/>
</dbReference>
<name>A0A5Q0C6A3_9HYPH</name>
<reference evidence="2 3" key="1">
    <citation type="submission" date="2019-08" db="EMBL/GenBank/DDBJ databases">
        <title>Prosopis cineraria nodule microbiome.</title>
        <authorList>
            <person name="Ali R."/>
            <person name="Chaluvadi S.R."/>
            <person name="Wang X."/>
        </authorList>
    </citation>
    <scope>NUCLEOTIDE SEQUENCE [LARGE SCALE GENOMIC DNA]</scope>
    <source>
        <strain evidence="2 3">BG7</strain>
    </source>
</reference>
<dbReference type="InterPro" id="IPR024534">
    <property type="entry name" value="JetD_C"/>
</dbReference>
<dbReference type="AlphaFoldDB" id="A0A5Q0C6A3"/>
<dbReference type="GO" id="GO:0003677">
    <property type="term" value="F:DNA binding"/>
    <property type="evidence" value="ECO:0007669"/>
    <property type="project" value="InterPro"/>
</dbReference>
<dbReference type="SUPFAM" id="SSF56726">
    <property type="entry name" value="DNA topoisomerase IV, alpha subunit"/>
    <property type="match status" value="1"/>
</dbReference>
<dbReference type="Proteomes" id="UP000326881">
    <property type="component" value="Chromosome"/>
</dbReference>
<evidence type="ECO:0000259" key="1">
    <source>
        <dbReference type="Pfam" id="PF09983"/>
    </source>
</evidence>
<evidence type="ECO:0000313" key="2">
    <source>
        <dbReference type="EMBL" id="QFY61478.1"/>
    </source>
</evidence>
<organism evidence="2 3">
    <name type="scientific">Rhizobium grahamii</name>
    <dbReference type="NCBI Taxonomy" id="1120045"/>
    <lineage>
        <taxon>Bacteria</taxon>
        <taxon>Pseudomonadati</taxon>
        <taxon>Pseudomonadota</taxon>
        <taxon>Alphaproteobacteria</taxon>
        <taxon>Hyphomicrobiales</taxon>
        <taxon>Rhizobiaceae</taxon>
        <taxon>Rhizobium/Agrobacterium group</taxon>
        <taxon>Rhizobium</taxon>
    </lineage>
</organism>
<accession>A0A5Q0C6A3</accession>
<dbReference type="KEGG" id="rgr:FZ934_14315"/>
<dbReference type="EMBL" id="CP043498">
    <property type="protein sequence ID" value="QFY61478.1"/>
    <property type="molecule type" value="Genomic_DNA"/>
</dbReference>
<proteinExistence type="predicted"/>
<protein>
    <submittedName>
        <fullName evidence="2">DUF2399 domain-containing protein</fullName>
    </submittedName>
</protein>
<keyword evidence="3" id="KW-1185">Reference proteome</keyword>
<dbReference type="OrthoDB" id="186173at2"/>
<dbReference type="RefSeq" id="WP_153271603.1">
    <property type="nucleotide sequence ID" value="NZ_CP043498.1"/>
</dbReference>
<gene>
    <name evidence="2" type="ORF">FZ934_14315</name>
</gene>
<dbReference type="GO" id="GO:0005694">
    <property type="term" value="C:chromosome"/>
    <property type="evidence" value="ECO:0007669"/>
    <property type="project" value="InterPro"/>
</dbReference>
<dbReference type="Gene3D" id="3.40.1360.10">
    <property type="match status" value="1"/>
</dbReference>